<dbReference type="EMBL" id="CAADFG010000314">
    <property type="protein sequence ID" value="VFK03265.1"/>
    <property type="molecule type" value="Genomic_DNA"/>
</dbReference>
<protein>
    <recommendedName>
        <fullName evidence="3">Transposase DDE domain-containing protein</fullName>
    </recommendedName>
</protein>
<evidence type="ECO:0000313" key="2">
    <source>
        <dbReference type="EMBL" id="VFK06990.1"/>
    </source>
</evidence>
<gene>
    <name evidence="1" type="ORF">BECKH772A_GA0070896_103143</name>
    <name evidence="2" type="ORF">BECKH772C_GA0070978_103901</name>
</gene>
<sequence>MARGSESSNIFFNEHILQLLSMRKSYITSRGPIVLMSSELTLSPVMAIELYCVRSRIEIMFNTLKKLICAFQFHFWTKKLPRHSRRPVANRYLKVPTENGHISIVQSCWQA</sequence>
<dbReference type="EMBL" id="CAADFJ010000390">
    <property type="protein sequence ID" value="VFK06990.1"/>
    <property type="molecule type" value="Genomic_DNA"/>
</dbReference>
<dbReference type="AlphaFoldDB" id="A0A450VER1"/>
<evidence type="ECO:0008006" key="3">
    <source>
        <dbReference type="Google" id="ProtNLM"/>
    </source>
</evidence>
<evidence type="ECO:0000313" key="1">
    <source>
        <dbReference type="EMBL" id="VFK03265.1"/>
    </source>
</evidence>
<organism evidence="1">
    <name type="scientific">Candidatus Kentrum eta</name>
    <dbReference type="NCBI Taxonomy" id="2126337"/>
    <lineage>
        <taxon>Bacteria</taxon>
        <taxon>Pseudomonadati</taxon>
        <taxon>Pseudomonadota</taxon>
        <taxon>Gammaproteobacteria</taxon>
        <taxon>Candidatus Kentrum</taxon>
    </lineage>
</organism>
<name>A0A450VER1_9GAMM</name>
<accession>A0A450VER1</accession>
<reference evidence="1" key="1">
    <citation type="submission" date="2019-02" db="EMBL/GenBank/DDBJ databases">
        <authorList>
            <person name="Gruber-Vodicka R. H."/>
            <person name="Seah K. B. B."/>
        </authorList>
    </citation>
    <scope>NUCLEOTIDE SEQUENCE</scope>
    <source>
        <strain evidence="2">BECK_SA2B12</strain>
        <strain evidence="1">BECK_SA2B15</strain>
    </source>
</reference>
<proteinExistence type="predicted"/>